<dbReference type="STRING" id="1563157.AQS70_03595"/>
<evidence type="ECO:0000313" key="2">
    <source>
        <dbReference type="Proteomes" id="UP000050342"/>
    </source>
</evidence>
<name>A0A0Q0X5T4_9PSED</name>
<protein>
    <submittedName>
        <fullName evidence="1">Uncharacterized protein</fullName>
    </submittedName>
</protein>
<proteinExistence type="predicted"/>
<organism evidence="1 2">
    <name type="scientific">Pseudomonas endophytica</name>
    <dbReference type="NCBI Taxonomy" id="1563157"/>
    <lineage>
        <taxon>Bacteria</taxon>
        <taxon>Pseudomonadati</taxon>
        <taxon>Pseudomonadota</taxon>
        <taxon>Gammaproteobacteria</taxon>
        <taxon>Pseudomonadales</taxon>
        <taxon>Pseudomonadaceae</taxon>
        <taxon>Pseudomonas</taxon>
    </lineage>
</organism>
<dbReference type="OrthoDB" id="7015712at2"/>
<keyword evidence="2" id="KW-1185">Reference proteome</keyword>
<dbReference type="RefSeq" id="WP_055104090.1">
    <property type="nucleotide sequence ID" value="NZ_LLWH01000198.1"/>
</dbReference>
<comment type="caution">
    <text evidence="1">The sequence shown here is derived from an EMBL/GenBank/DDBJ whole genome shotgun (WGS) entry which is preliminary data.</text>
</comment>
<dbReference type="AlphaFoldDB" id="A0A0Q0X5T4"/>
<sequence>MRNPLPMPVIPQWLGADNTIDLDALGSLALETFVDVEDLNLADGTLIYPNWRGCGALGDGYDDVDSEVVFENSKLTPYGFPITFSNAELKKLDQGTVFYSFSYELGSGNTRSEESLRRFFYVGKRAGWVPLMSVVQMREGHDLHLDPDGIPEVGTDYTAVIPPYENMRPGDVVMFTWAGYEQNGTSLPPRNFKITLEDKHLGQALEFIITKGWLQFIRNGRVELSYTVTYANSGRPVTQSPMQILKISAPATDKLPAIVIPGVSNYLDPGQYLNGLELSVDNYPAMLAGDSIVVSAIATRFGKNKIITINVDQAMVDRGFFNVFYDYEWLHSNSTVDVNFSYQFSRVGANGSSVSLKVNINKERKLEDYPNVPEATDEGVGSGEISARLAVNGVKVLIPDIVELFASDKTQVRCNQEGQLGYYLGASDGASQRQLALPMSAVAPNVGKSLALYYQVIVDGVDVPLVSPAYTLKIGELLPADINPIVCTQPKTSVNLSKSAVLAAGGAEFTQSKWPYFLQGQLVKVLATANGQTHYLRGTSAVGEAVSESESVGGYVIAKLSSNIVQALAISSELSVRSHISLDGGENYIITEPIELNIVA</sequence>
<reference evidence="1 2" key="1">
    <citation type="submission" date="2015-10" db="EMBL/GenBank/DDBJ databases">
        <title>Pseudomonas helleri sp. nov. and Pseudomonas weihenstephanensis sp. nov., isolated from raw cows milk.</title>
        <authorList>
            <person name="Von Neubeck M."/>
            <person name="Huptas C."/>
            <person name="Wenning M."/>
            <person name="Scherer S."/>
        </authorList>
    </citation>
    <scope>NUCLEOTIDE SEQUENCE [LARGE SCALE GENOMIC DNA]</scope>
    <source>
        <strain evidence="1 2">BSTT44</strain>
    </source>
</reference>
<gene>
    <name evidence="1" type="ORF">AQS70_03595</name>
</gene>
<evidence type="ECO:0000313" key="1">
    <source>
        <dbReference type="EMBL" id="KQB52413.1"/>
    </source>
</evidence>
<accession>A0A0Q0X5T4</accession>
<dbReference type="EMBL" id="LLWH01000198">
    <property type="protein sequence ID" value="KQB52413.1"/>
    <property type="molecule type" value="Genomic_DNA"/>
</dbReference>
<dbReference type="Proteomes" id="UP000050342">
    <property type="component" value="Unassembled WGS sequence"/>
</dbReference>